<dbReference type="PANTHER" id="PTHR46060">
    <property type="entry name" value="MARINER MOS1 TRANSPOSASE-LIKE PROTEIN"/>
    <property type="match status" value="1"/>
</dbReference>
<dbReference type="Proteomes" id="UP000235965">
    <property type="component" value="Unassembled WGS sequence"/>
</dbReference>
<keyword evidence="2" id="KW-1185">Reference proteome</keyword>
<dbReference type="InterPro" id="IPR052709">
    <property type="entry name" value="Transposase-MT_Hybrid"/>
</dbReference>
<evidence type="ECO:0000313" key="1">
    <source>
        <dbReference type="EMBL" id="PNF37390.1"/>
    </source>
</evidence>
<dbReference type="InterPro" id="IPR036397">
    <property type="entry name" value="RNaseH_sf"/>
</dbReference>
<sequence length="260" mass="30608">LLKHTNDFIPLQAKHMILYSNSCGGQNRNLWCKCFREGRERVENELHDRWPRTSVTKLNIDRAHALIRENRRITIKELGAMLSISVGSVEDIVKYHLHYYKVNAQWVPRTLTDVNKMVRMQVASRLLQQTVNAAYYSDLLATDMKEKIRSKQKRGGKWVASLQDNARPHMAKTRMETLQKLKWNLLTHPPYSPDLAPSDFYLFGRLKSDLQGMRFVDDAVIQNVREWIRHQPQDFFEKGIRMLPEHWSKCVDSRGEYVED</sequence>
<name>A0A2J7R975_9NEOP</name>
<gene>
    <name evidence="1" type="ORF">B7P43_G16128</name>
</gene>
<protein>
    <recommendedName>
        <fullName evidence="3">Histone-lysine N-methyltransferase SETMAR</fullName>
    </recommendedName>
</protein>
<reference evidence="1 2" key="1">
    <citation type="submission" date="2017-12" db="EMBL/GenBank/DDBJ databases">
        <title>Hemimetabolous genomes reveal molecular basis of termite eusociality.</title>
        <authorList>
            <person name="Harrison M.C."/>
            <person name="Jongepier E."/>
            <person name="Robertson H.M."/>
            <person name="Arning N."/>
            <person name="Bitard-Feildel T."/>
            <person name="Chao H."/>
            <person name="Childers C.P."/>
            <person name="Dinh H."/>
            <person name="Doddapaneni H."/>
            <person name="Dugan S."/>
            <person name="Gowin J."/>
            <person name="Greiner C."/>
            <person name="Han Y."/>
            <person name="Hu H."/>
            <person name="Hughes D.S.T."/>
            <person name="Huylmans A.-K."/>
            <person name="Kemena C."/>
            <person name="Kremer L.P.M."/>
            <person name="Lee S.L."/>
            <person name="Lopez-Ezquerra A."/>
            <person name="Mallet L."/>
            <person name="Monroy-Kuhn J.M."/>
            <person name="Moser A."/>
            <person name="Murali S.C."/>
            <person name="Muzny D.M."/>
            <person name="Otani S."/>
            <person name="Piulachs M.-D."/>
            <person name="Poelchau M."/>
            <person name="Qu J."/>
            <person name="Schaub F."/>
            <person name="Wada-Katsumata A."/>
            <person name="Worley K.C."/>
            <person name="Xie Q."/>
            <person name="Ylla G."/>
            <person name="Poulsen M."/>
            <person name="Gibbs R.A."/>
            <person name="Schal C."/>
            <person name="Richards S."/>
            <person name="Belles X."/>
            <person name="Korb J."/>
            <person name="Bornberg-Bauer E."/>
        </authorList>
    </citation>
    <scope>NUCLEOTIDE SEQUENCE [LARGE SCALE GENOMIC DNA]</scope>
    <source>
        <tissue evidence="1">Whole body</tissue>
    </source>
</reference>
<dbReference type="EMBL" id="NEVH01006601">
    <property type="protein sequence ID" value="PNF37390.1"/>
    <property type="molecule type" value="Genomic_DNA"/>
</dbReference>
<dbReference type="InParanoid" id="A0A2J7R975"/>
<evidence type="ECO:0008006" key="3">
    <source>
        <dbReference type="Google" id="ProtNLM"/>
    </source>
</evidence>
<dbReference type="GO" id="GO:0003676">
    <property type="term" value="F:nucleic acid binding"/>
    <property type="evidence" value="ECO:0007669"/>
    <property type="project" value="InterPro"/>
</dbReference>
<evidence type="ECO:0000313" key="2">
    <source>
        <dbReference type="Proteomes" id="UP000235965"/>
    </source>
</evidence>
<feature type="non-terminal residue" evidence="1">
    <location>
        <position position="1"/>
    </location>
</feature>
<accession>A0A2J7R975</accession>
<dbReference type="PANTHER" id="PTHR46060:SF1">
    <property type="entry name" value="MARINER MOS1 TRANSPOSASE-LIKE PROTEIN"/>
    <property type="match status" value="1"/>
</dbReference>
<comment type="caution">
    <text evidence="1">The sequence shown here is derived from an EMBL/GenBank/DDBJ whole genome shotgun (WGS) entry which is preliminary data.</text>
</comment>
<organism evidence="1 2">
    <name type="scientific">Cryptotermes secundus</name>
    <dbReference type="NCBI Taxonomy" id="105785"/>
    <lineage>
        <taxon>Eukaryota</taxon>
        <taxon>Metazoa</taxon>
        <taxon>Ecdysozoa</taxon>
        <taxon>Arthropoda</taxon>
        <taxon>Hexapoda</taxon>
        <taxon>Insecta</taxon>
        <taxon>Pterygota</taxon>
        <taxon>Neoptera</taxon>
        <taxon>Polyneoptera</taxon>
        <taxon>Dictyoptera</taxon>
        <taxon>Blattodea</taxon>
        <taxon>Blattoidea</taxon>
        <taxon>Termitoidae</taxon>
        <taxon>Kalotermitidae</taxon>
        <taxon>Cryptotermitinae</taxon>
        <taxon>Cryptotermes</taxon>
    </lineage>
</organism>
<dbReference type="AlphaFoldDB" id="A0A2J7R975"/>
<dbReference type="STRING" id="105785.A0A2J7R975"/>
<dbReference type="Gene3D" id="3.30.420.10">
    <property type="entry name" value="Ribonuclease H-like superfamily/Ribonuclease H"/>
    <property type="match status" value="1"/>
</dbReference>
<proteinExistence type="predicted"/>